<evidence type="ECO:0000256" key="1">
    <source>
        <dbReference type="ARBA" id="ARBA00010688"/>
    </source>
</evidence>
<evidence type="ECO:0000313" key="6">
    <source>
        <dbReference type="Proteomes" id="UP000194003"/>
    </source>
</evidence>
<keyword evidence="3 5" id="KW-0418">Kinase</keyword>
<evidence type="ECO:0000256" key="2">
    <source>
        <dbReference type="ARBA" id="ARBA00022679"/>
    </source>
</evidence>
<comment type="similarity">
    <text evidence="1">Belongs to the carbohydrate kinase PfkB family.</text>
</comment>
<keyword evidence="6" id="KW-1185">Reference proteome</keyword>
<reference evidence="5 6" key="1">
    <citation type="journal article" date="2016" name="BMC Genomics">
        <title>Combined genomic and structural analyses of a cultured magnetotactic bacterium reveals its niche adaptation to a dynamic environment.</title>
        <authorList>
            <person name="Araujo A.C."/>
            <person name="Morillo V."/>
            <person name="Cypriano J."/>
            <person name="Teixeira L.C."/>
            <person name="Leao P."/>
            <person name="Lyra S."/>
            <person name="Almeida L.G."/>
            <person name="Bazylinski D.A."/>
            <person name="Vasconcellos A.T."/>
            <person name="Abreu F."/>
            <person name="Lins U."/>
        </authorList>
    </citation>
    <scope>NUCLEOTIDE SEQUENCE [LARGE SCALE GENOMIC DNA]</scope>
    <source>
        <strain evidence="5 6">IT-1</strain>
    </source>
</reference>
<dbReference type="CDD" id="cd01168">
    <property type="entry name" value="adenosine_kinase"/>
    <property type="match status" value="1"/>
</dbReference>
<dbReference type="EMBL" id="LVJN01000015">
    <property type="protein sequence ID" value="OSM06830.1"/>
    <property type="molecule type" value="Genomic_DNA"/>
</dbReference>
<evidence type="ECO:0000256" key="3">
    <source>
        <dbReference type="ARBA" id="ARBA00022777"/>
    </source>
</evidence>
<dbReference type="PANTHER" id="PTHR43320">
    <property type="entry name" value="SUGAR KINASE"/>
    <property type="match status" value="1"/>
</dbReference>
<dbReference type="AlphaFoldDB" id="A0A1Y2K7W0"/>
<feature type="domain" description="Carbohydrate kinase PfkB" evidence="4">
    <location>
        <begin position="58"/>
        <end position="320"/>
    </location>
</feature>
<evidence type="ECO:0000259" key="4">
    <source>
        <dbReference type="Pfam" id="PF00294"/>
    </source>
</evidence>
<dbReference type="InterPro" id="IPR029056">
    <property type="entry name" value="Ribokinase-like"/>
</dbReference>
<protein>
    <submittedName>
        <fullName evidence="5">Putative ribokinase-like domain-containing protein</fullName>
    </submittedName>
</protein>
<dbReference type="STRING" id="1434232.MAIT1_00298"/>
<dbReference type="InterPro" id="IPR052700">
    <property type="entry name" value="Carb_kinase_PfkB-like"/>
</dbReference>
<gene>
    <name evidence="5" type="ORF">MAIT1_00298</name>
</gene>
<dbReference type="GO" id="GO:0016301">
    <property type="term" value="F:kinase activity"/>
    <property type="evidence" value="ECO:0007669"/>
    <property type="project" value="UniProtKB-KW"/>
</dbReference>
<name>A0A1Y2K7W0_9PROT</name>
<dbReference type="InterPro" id="IPR011611">
    <property type="entry name" value="PfkB_dom"/>
</dbReference>
<proteinExistence type="inferred from homology"/>
<dbReference type="PANTHER" id="PTHR43320:SF3">
    <property type="entry name" value="CARBOHYDRATE KINASE PFKB DOMAIN-CONTAINING PROTEIN"/>
    <property type="match status" value="1"/>
</dbReference>
<dbReference type="Pfam" id="PF00294">
    <property type="entry name" value="PfkB"/>
    <property type="match status" value="1"/>
</dbReference>
<dbReference type="RefSeq" id="WP_085440568.1">
    <property type="nucleotide sequence ID" value="NZ_LVJN01000015.1"/>
</dbReference>
<keyword evidence="2" id="KW-0808">Transferase</keyword>
<accession>A0A1Y2K7W0</accession>
<dbReference type="Proteomes" id="UP000194003">
    <property type="component" value="Unassembled WGS sequence"/>
</dbReference>
<comment type="caution">
    <text evidence="5">The sequence shown here is derived from an EMBL/GenBank/DDBJ whole genome shotgun (WGS) entry which is preliminary data.</text>
</comment>
<dbReference type="Gene3D" id="3.40.1190.20">
    <property type="match status" value="1"/>
</dbReference>
<evidence type="ECO:0000313" key="5">
    <source>
        <dbReference type="EMBL" id="OSM06830.1"/>
    </source>
</evidence>
<sequence length="332" mass="35484">MTQRYDVYGLGHALVDMVYEVEDEFLKAIGVEKGRMELVDAEQQQGLREQLAMRSALRACGGSAANSLIAVAQYGGKAWHACRVAGDETGQFYAADMRENGVINRVESGAPGVSGQCLVFITPDAERTMCTFLGESANFSSADLDEAELAAAQYVYVEGYLVTGPDALQAALDALAMARKHGVKSAFTFSDANIVKFFREAFGKLLDPAPVDLIFANEDEAKEFAETDDIEAAKAALKQHCRAFAVTRGADGVDLWDGENDLHVPGKPAKAIDTNGAGDLFAGSFLYGITQGWDFARAARLANAACAELVTQYGARLSAEQAQRILAAQGKG</sequence>
<dbReference type="SUPFAM" id="SSF53613">
    <property type="entry name" value="Ribokinase-like"/>
    <property type="match status" value="1"/>
</dbReference>
<dbReference type="OrthoDB" id="9813569at2"/>
<organism evidence="5 6">
    <name type="scientific">Magnetofaba australis IT-1</name>
    <dbReference type="NCBI Taxonomy" id="1434232"/>
    <lineage>
        <taxon>Bacteria</taxon>
        <taxon>Pseudomonadati</taxon>
        <taxon>Pseudomonadota</taxon>
        <taxon>Magnetococcia</taxon>
        <taxon>Magnetococcales</taxon>
        <taxon>Magnetococcaceae</taxon>
        <taxon>Magnetofaba</taxon>
    </lineage>
</organism>